<proteinExistence type="predicted"/>
<reference evidence="2 3" key="1">
    <citation type="submission" date="2019-07" db="EMBL/GenBank/DDBJ databases">
        <title>Genomic Encyclopedia of Type Strains, Phase I: the one thousand microbial genomes (KMG-I) project.</title>
        <authorList>
            <person name="Kyrpides N."/>
        </authorList>
    </citation>
    <scope>NUCLEOTIDE SEQUENCE [LARGE SCALE GENOMIC DNA]</scope>
    <source>
        <strain evidence="2 3">DSM 375</strain>
    </source>
</reference>
<evidence type="ECO:0000313" key="2">
    <source>
        <dbReference type="EMBL" id="TWH76096.1"/>
    </source>
</evidence>
<keyword evidence="3" id="KW-1185">Reference proteome</keyword>
<evidence type="ECO:0000313" key="3">
    <source>
        <dbReference type="Proteomes" id="UP000319627"/>
    </source>
</evidence>
<gene>
    <name evidence="2" type="ORF">LX59_01015</name>
</gene>
<dbReference type="Proteomes" id="UP000319627">
    <property type="component" value="Unassembled WGS sequence"/>
</dbReference>
<dbReference type="EMBL" id="VLKG01000003">
    <property type="protein sequence ID" value="TWH76096.1"/>
    <property type="molecule type" value="Genomic_DNA"/>
</dbReference>
<name>A0A562IYX6_9GAMM</name>
<evidence type="ECO:0000256" key="1">
    <source>
        <dbReference type="SAM" id="Phobius"/>
    </source>
</evidence>
<comment type="caution">
    <text evidence="2">The sequence shown here is derived from an EMBL/GenBank/DDBJ whole genome shotgun (WGS) entry which is preliminary data.</text>
</comment>
<protein>
    <submittedName>
        <fullName evidence="2">Uncharacterized protein</fullName>
    </submittedName>
</protein>
<keyword evidence="1" id="KW-0472">Membrane</keyword>
<keyword evidence="1" id="KW-1133">Transmembrane helix</keyword>
<feature type="transmembrane region" description="Helical" evidence="1">
    <location>
        <begin position="9"/>
        <end position="29"/>
    </location>
</feature>
<sequence>MPEDWRRPLWIRFLASLALLGFLVGLMIGRLTDSPARLLEVQPLEQGLALYFDHRPKLQEQWHEGTFSLLIDAWGVPQKGQVRVQDALVNWRLNPLVQTQLKQQLSLGFVAVRPLQARWSQKEVEQGWRLEIELNAL</sequence>
<accession>A0A562IYX6</accession>
<organism evidence="2 3">
    <name type="scientific">Azomonas agilis</name>
    <dbReference type="NCBI Taxonomy" id="116849"/>
    <lineage>
        <taxon>Bacteria</taxon>
        <taxon>Pseudomonadati</taxon>
        <taxon>Pseudomonadota</taxon>
        <taxon>Gammaproteobacteria</taxon>
        <taxon>Pseudomonadales</taxon>
        <taxon>Pseudomonadaceae</taxon>
        <taxon>Azomonas</taxon>
    </lineage>
</organism>
<keyword evidence="1" id="KW-0812">Transmembrane</keyword>
<dbReference type="AlphaFoldDB" id="A0A562IYX6"/>